<gene>
    <name evidence="2" type="ORF">NDU88_005259</name>
</gene>
<dbReference type="EMBL" id="JANPWB010000003">
    <property type="protein sequence ID" value="KAJ1201450.1"/>
    <property type="molecule type" value="Genomic_DNA"/>
</dbReference>
<organism evidence="2 3">
    <name type="scientific">Pleurodeles waltl</name>
    <name type="common">Iberian ribbed newt</name>
    <dbReference type="NCBI Taxonomy" id="8319"/>
    <lineage>
        <taxon>Eukaryota</taxon>
        <taxon>Metazoa</taxon>
        <taxon>Chordata</taxon>
        <taxon>Craniata</taxon>
        <taxon>Vertebrata</taxon>
        <taxon>Euteleostomi</taxon>
        <taxon>Amphibia</taxon>
        <taxon>Batrachia</taxon>
        <taxon>Caudata</taxon>
        <taxon>Salamandroidea</taxon>
        <taxon>Salamandridae</taxon>
        <taxon>Pleurodelinae</taxon>
        <taxon>Pleurodeles</taxon>
    </lineage>
</organism>
<reference evidence="2" key="1">
    <citation type="journal article" date="2022" name="bioRxiv">
        <title>Sequencing and chromosome-scale assembly of the giantPleurodeles waltlgenome.</title>
        <authorList>
            <person name="Brown T."/>
            <person name="Elewa A."/>
            <person name="Iarovenko S."/>
            <person name="Subramanian E."/>
            <person name="Araus A.J."/>
            <person name="Petzold A."/>
            <person name="Susuki M."/>
            <person name="Suzuki K.-i.T."/>
            <person name="Hayashi T."/>
            <person name="Toyoda A."/>
            <person name="Oliveira C."/>
            <person name="Osipova E."/>
            <person name="Leigh N.D."/>
            <person name="Simon A."/>
            <person name="Yun M.H."/>
        </authorList>
    </citation>
    <scope>NUCLEOTIDE SEQUENCE</scope>
    <source>
        <strain evidence="2">20211129_DDA</strain>
        <tissue evidence="2">Liver</tissue>
    </source>
</reference>
<evidence type="ECO:0000313" key="3">
    <source>
        <dbReference type="Proteomes" id="UP001066276"/>
    </source>
</evidence>
<sequence>MQSSRLAENGAAHDQEGPGGLYPGGGSRGGLSNSKIPQKTRQHTLESHSMGTNKEHTARHKGIPRCWKTTEEAVYRRKECWGLSCAVHEELHGRLHTSLGNCKASGARGYCLPWGGKLLPPPKLDSWTLGRSGPLQSTACGAGSTHFVRRGNPHH</sequence>
<dbReference type="Proteomes" id="UP001066276">
    <property type="component" value="Chromosome 2_1"/>
</dbReference>
<keyword evidence="3" id="KW-1185">Reference proteome</keyword>
<evidence type="ECO:0000313" key="2">
    <source>
        <dbReference type="EMBL" id="KAJ1201450.1"/>
    </source>
</evidence>
<evidence type="ECO:0000256" key="1">
    <source>
        <dbReference type="SAM" id="MobiDB-lite"/>
    </source>
</evidence>
<protein>
    <submittedName>
        <fullName evidence="2">Uncharacterized protein</fullName>
    </submittedName>
</protein>
<proteinExistence type="predicted"/>
<accession>A0AAV7VMU0</accession>
<dbReference type="AlphaFoldDB" id="A0AAV7VMU0"/>
<feature type="region of interest" description="Disordered" evidence="1">
    <location>
        <begin position="1"/>
        <end position="61"/>
    </location>
</feature>
<name>A0AAV7VMU0_PLEWA</name>
<comment type="caution">
    <text evidence="2">The sequence shown here is derived from an EMBL/GenBank/DDBJ whole genome shotgun (WGS) entry which is preliminary data.</text>
</comment>
<feature type="compositionally biased region" description="Gly residues" evidence="1">
    <location>
        <begin position="17"/>
        <end position="29"/>
    </location>
</feature>